<gene>
    <name evidence="2" type="ORF">CC80DRAFT_154703</name>
</gene>
<sequence length="345" mass="38992">MNWTGGSLQRWKNTPKGIAQKQKAHFARVRAQMQNGHRSSSPVRPNFFQKGEDRLGSQLPPPLSPRAFGHTGHSKTRQEQDTLHREASSGWFKRKQSSGDANAEEQLLEARRKRLLQQHDWAGLKALSRPAELQFRSPEEKKMIGKRRKPRDRGIRAVTKKPEVSLSRREFENSRPHGPYMNGTLPKEAISIRFGSDALTSAVPQTKSSASSDTMLFDNESLHTAAVESPMRIGDDHIPRTFVGAHEPEMRGEHWQSHRYSDLDHVRGISRQKGGSLENHYQSADARFQEEDRLSGCYIAQQVGGVTRPLRLIFDRTSDSSPSSAEKYGAAQGHDIATWQERCLD</sequence>
<proteinExistence type="predicted"/>
<feature type="compositionally biased region" description="Polar residues" evidence="1">
    <location>
        <begin position="32"/>
        <end position="43"/>
    </location>
</feature>
<feature type="compositionally biased region" description="Polar residues" evidence="1">
    <location>
        <begin position="1"/>
        <end position="12"/>
    </location>
</feature>
<evidence type="ECO:0000256" key="1">
    <source>
        <dbReference type="SAM" id="MobiDB-lite"/>
    </source>
</evidence>
<dbReference type="AlphaFoldDB" id="A0A6A5UB35"/>
<organism evidence="2 3">
    <name type="scientific">Byssothecium circinans</name>
    <dbReference type="NCBI Taxonomy" id="147558"/>
    <lineage>
        <taxon>Eukaryota</taxon>
        <taxon>Fungi</taxon>
        <taxon>Dikarya</taxon>
        <taxon>Ascomycota</taxon>
        <taxon>Pezizomycotina</taxon>
        <taxon>Dothideomycetes</taxon>
        <taxon>Pleosporomycetidae</taxon>
        <taxon>Pleosporales</taxon>
        <taxon>Massarineae</taxon>
        <taxon>Massarinaceae</taxon>
        <taxon>Byssothecium</taxon>
    </lineage>
</organism>
<evidence type="ECO:0000313" key="3">
    <source>
        <dbReference type="Proteomes" id="UP000800035"/>
    </source>
</evidence>
<feature type="compositionally biased region" description="Basic and acidic residues" evidence="1">
    <location>
        <begin position="76"/>
        <end position="87"/>
    </location>
</feature>
<dbReference type="Proteomes" id="UP000800035">
    <property type="component" value="Unassembled WGS sequence"/>
</dbReference>
<accession>A0A6A5UB35</accession>
<reference evidence="2" key="1">
    <citation type="journal article" date="2020" name="Stud. Mycol.">
        <title>101 Dothideomycetes genomes: a test case for predicting lifestyles and emergence of pathogens.</title>
        <authorList>
            <person name="Haridas S."/>
            <person name="Albert R."/>
            <person name="Binder M."/>
            <person name="Bloem J."/>
            <person name="Labutti K."/>
            <person name="Salamov A."/>
            <person name="Andreopoulos B."/>
            <person name="Baker S."/>
            <person name="Barry K."/>
            <person name="Bills G."/>
            <person name="Bluhm B."/>
            <person name="Cannon C."/>
            <person name="Castanera R."/>
            <person name="Culley D."/>
            <person name="Daum C."/>
            <person name="Ezra D."/>
            <person name="Gonzalez J."/>
            <person name="Henrissat B."/>
            <person name="Kuo A."/>
            <person name="Liang C."/>
            <person name="Lipzen A."/>
            <person name="Lutzoni F."/>
            <person name="Magnuson J."/>
            <person name="Mondo S."/>
            <person name="Nolan M."/>
            <person name="Ohm R."/>
            <person name="Pangilinan J."/>
            <person name="Park H.-J."/>
            <person name="Ramirez L."/>
            <person name="Alfaro M."/>
            <person name="Sun H."/>
            <person name="Tritt A."/>
            <person name="Yoshinaga Y."/>
            <person name="Zwiers L.-H."/>
            <person name="Turgeon B."/>
            <person name="Goodwin S."/>
            <person name="Spatafora J."/>
            <person name="Crous P."/>
            <person name="Grigoriev I."/>
        </authorList>
    </citation>
    <scope>NUCLEOTIDE SEQUENCE</scope>
    <source>
        <strain evidence="2">CBS 675.92</strain>
    </source>
</reference>
<feature type="region of interest" description="Disordered" evidence="1">
    <location>
        <begin position="1"/>
        <end position="104"/>
    </location>
</feature>
<protein>
    <submittedName>
        <fullName evidence="2">Uncharacterized protein</fullName>
    </submittedName>
</protein>
<keyword evidence="3" id="KW-1185">Reference proteome</keyword>
<feature type="region of interest" description="Disordered" evidence="1">
    <location>
        <begin position="133"/>
        <end position="154"/>
    </location>
</feature>
<evidence type="ECO:0000313" key="2">
    <source>
        <dbReference type="EMBL" id="KAF1962125.1"/>
    </source>
</evidence>
<dbReference type="EMBL" id="ML976979">
    <property type="protein sequence ID" value="KAF1962125.1"/>
    <property type="molecule type" value="Genomic_DNA"/>
</dbReference>
<dbReference type="OrthoDB" id="5426563at2759"/>
<name>A0A6A5UB35_9PLEO</name>